<dbReference type="EMBL" id="JBFXLR010000019">
    <property type="protein sequence ID" value="KAL2850790.1"/>
    <property type="molecule type" value="Genomic_DNA"/>
</dbReference>
<dbReference type="RefSeq" id="XP_070899433.1">
    <property type="nucleotide sequence ID" value="XM_071049658.1"/>
</dbReference>
<protein>
    <submittedName>
        <fullName evidence="2">Uncharacterized protein</fullName>
    </submittedName>
</protein>
<keyword evidence="1" id="KW-0732">Signal</keyword>
<dbReference type="GeneID" id="98164822"/>
<dbReference type="Gene3D" id="2.40.160.20">
    <property type="match status" value="1"/>
</dbReference>
<feature type="signal peptide" evidence="1">
    <location>
        <begin position="1"/>
        <end position="20"/>
    </location>
</feature>
<comment type="caution">
    <text evidence="2">The sequence shown here is derived from an EMBL/GenBank/DDBJ whole genome shotgun (WGS) entry which is preliminary data.</text>
</comment>
<accession>A0ABR4KEU0</accession>
<evidence type="ECO:0000313" key="2">
    <source>
        <dbReference type="EMBL" id="KAL2850790.1"/>
    </source>
</evidence>
<dbReference type="PANTHER" id="PTHR37315">
    <property type="entry name" value="UPF0311 PROTEIN BLR7842"/>
    <property type="match status" value="1"/>
</dbReference>
<reference evidence="2 3" key="1">
    <citation type="submission" date="2024-07" db="EMBL/GenBank/DDBJ databases">
        <title>Section-level genome sequencing and comparative genomics of Aspergillus sections Usti and Cavernicolus.</title>
        <authorList>
            <consortium name="Lawrence Berkeley National Laboratory"/>
            <person name="Nybo J.L."/>
            <person name="Vesth T.C."/>
            <person name="Theobald S."/>
            <person name="Frisvad J.C."/>
            <person name="Larsen T.O."/>
            <person name="Kjaerboelling I."/>
            <person name="Rothschild-Mancinelli K."/>
            <person name="Lyhne E.K."/>
            <person name="Kogle M.E."/>
            <person name="Barry K."/>
            <person name="Clum A."/>
            <person name="Na H."/>
            <person name="Ledsgaard L."/>
            <person name="Lin J."/>
            <person name="Lipzen A."/>
            <person name="Kuo A."/>
            <person name="Riley R."/>
            <person name="Mondo S."/>
            <person name="LaButti K."/>
            <person name="Haridas S."/>
            <person name="Pangalinan J."/>
            <person name="Salamov A.A."/>
            <person name="Simmons B.A."/>
            <person name="Magnuson J.K."/>
            <person name="Chen J."/>
            <person name="Drula E."/>
            <person name="Henrissat B."/>
            <person name="Wiebenga A."/>
            <person name="Lubbers R.J."/>
            <person name="Gomes A.C."/>
            <person name="Macurrencykelacurrency M.R."/>
            <person name="Stajich J."/>
            <person name="Grigoriev I.V."/>
            <person name="Mortensen U.H."/>
            <person name="De vries R.P."/>
            <person name="Baker S.E."/>
            <person name="Andersen M.R."/>
        </authorList>
    </citation>
    <scope>NUCLEOTIDE SEQUENCE [LARGE SCALE GENOMIC DNA]</scope>
    <source>
        <strain evidence="2 3">CBS 756.74</strain>
    </source>
</reference>
<name>A0ABR4KEU0_9EURO</name>
<proteinExistence type="predicted"/>
<dbReference type="Proteomes" id="UP001610444">
    <property type="component" value="Unassembled WGS sequence"/>
</dbReference>
<dbReference type="Pfam" id="PF11578">
    <property type="entry name" value="DUF3237"/>
    <property type="match status" value="1"/>
</dbReference>
<feature type="chain" id="PRO_5046854266" evidence="1">
    <location>
        <begin position="21"/>
        <end position="193"/>
    </location>
</feature>
<gene>
    <name evidence="2" type="ORF">BJX68DRAFT_72491</name>
</gene>
<organism evidence="2 3">
    <name type="scientific">Aspergillus pseudodeflectus</name>
    <dbReference type="NCBI Taxonomy" id="176178"/>
    <lineage>
        <taxon>Eukaryota</taxon>
        <taxon>Fungi</taxon>
        <taxon>Dikarya</taxon>
        <taxon>Ascomycota</taxon>
        <taxon>Pezizomycotina</taxon>
        <taxon>Eurotiomycetes</taxon>
        <taxon>Eurotiomycetidae</taxon>
        <taxon>Eurotiales</taxon>
        <taxon>Aspergillaceae</taxon>
        <taxon>Aspergillus</taxon>
        <taxon>Aspergillus subgen. Nidulantes</taxon>
    </lineage>
</organism>
<keyword evidence="3" id="KW-1185">Reference proteome</keyword>
<sequence>MLRRVLDLVLTTLAIQSVAQAPCVAAASRHPRAPKLSYLYTAFVHCKGTLMNEDSPRGTRLAIPIVGGNFTGPRLSGMHEVNVAECSNCGGDNAKHGLSGKILDVGADWGIVDPKTGIFSADTRYNLRTDDGADIFIQTSGPASPSGQLHLRLLFETGHEDYYWLNNIVGKIVFLSKLPLGFVTCGSEMRLII</sequence>
<dbReference type="InterPro" id="IPR020915">
    <property type="entry name" value="UPF0311"/>
</dbReference>
<dbReference type="PANTHER" id="PTHR37315:SF1">
    <property type="entry name" value="UPF0311 PROTEIN BLR7842"/>
    <property type="match status" value="1"/>
</dbReference>
<evidence type="ECO:0000313" key="3">
    <source>
        <dbReference type="Proteomes" id="UP001610444"/>
    </source>
</evidence>
<evidence type="ECO:0000256" key="1">
    <source>
        <dbReference type="SAM" id="SignalP"/>
    </source>
</evidence>